<reference evidence="2" key="2">
    <citation type="journal article" date="2021" name="PeerJ">
        <title>Extensive microbial diversity within the chicken gut microbiome revealed by metagenomics and culture.</title>
        <authorList>
            <person name="Gilroy R."/>
            <person name="Ravi A."/>
            <person name="Getino M."/>
            <person name="Pursley I."/>
            <person name="Horton D.L."/>
            <person name="Alikhan N.F."/>
            <person name="Baker D."/>
            <person name="Gharbi K."/>
            <person name="Hall N."/>
            <person name="Watson M."/>
            <person name="Adriaenssens E.M."/>
            <person name="Foster-Nyarko E."/>
            <person name="Jarju S."/>
            <person name="Secka A."/>
            <person name="Antonio M."/>
            <person name="Oren A."/>
            <person name="Chaudhuri R.R."/>
            <person name="La Ragione R."/>
            <person name="Hildebrand F."/>
            <person name="Pallen M.J."/>
        </authorList>
    </citation>
    <scope>NUCLEOTIDE SEQUENCE</scope>
    <source>
        <strain evidence="2">1748</strain>
    </source>
</reference>
<dbReference type="Pfam" id="PF00814">
    <property type="entry name" value="TsaD"/>
    <property type="match status" value="1"/>
</dbReference>
<dbReference type="EMBL" id="JADING010000046">
    <property type="protein sequence ID" value="MBO8414160.1"/>
    <property type="molecule type" value="Genomic_DNA"/>
</dbReference>
<dbReference type="InterPro" id="IPR043129">
    <property type="entry name" value="ATPase_NBD"/>
</dbReference>
<dbReference type="SUPFAM" id="SSF53067">
    <property type="entry name" value="Actin-like ATPase domain"/>
    <property type="match status" value="1"/>
</dbReference>
<dbReference type="Gene3D" id="3.30.420.40">
    <property type="match status" value="1"/>
</dbReference>
<sequence>MNRLFIDSSFKSCSLLLDKDGQTFFKKNTTVKSFAEDVILDISEIAKQAGIKTKDIDQIYLTIGPGSYTGIRIPLTIAKTYAFLNPKIEVYALNSIKALTLGNYDPVMGIEDARNEAFYLGIYQGDKELVAPARYEKDQALELIEKYKPTLVSTIESSQLISSELLTSVQGKDIARLMYENYQQIPLIKDVLALAPIYLESQR</sequence>
<gene>
    <name evidence="2" type="primary">tsaB</name>
    <name evidence="2" type="ORF">IAC78_01585</name>
</gene>
<dbReference type="InterPro" id="IPR022496">
    <property type="entry name" value="T6A_TsaB"/>
</dbReference>
<feature type="domain" description="Gcp-like" evidence="1">
    <location>
        <begin position="34"/>
        <end position="129"/>
    </location>
</feature>
<dbReference type="AlphaFoldDB" id="A0A9D9GSI6"/>
<name>A0A9D9GSI6_9BACL</name>
<proteinExistence type="predicted"/>
<dbReference type="Proteomes" id="UP000823629">
    <property type="component" value="Unassembled WGS sequence"/>
</dbReference>
<dbReference type="Gene3D" id="3.30.420.200">
    <property type="match status" value="1"/>
</dbReference>
<dbReference type="NCBIfam" id="TIGR03725">
    <property type="entry name" value="T6A_YeaZ"/>
    <property type="match status" value="1"/>
</dbReference>
<protein>
    <submittedName>
        <fullName evidence="2">tRNA (Adenosine(37)-N6)-threonylcarbamoyltransferase complex dimerization subunit type 1 TsaB</fullName>
    </submittedName>
</protein>
<evidence type="ECO:0000313" key="2">
    <source>
        <dbReference type="EMBL" id="MBO8414160.1"/>
    </source>
</evidence>
<dbReference type="InterPro" id="IPR000905">
    <property type="entry name" value="Gcp-like_dom"/>
</dbReference>
<dbReference type="GO" id="GO:0002949">
    <property type="term" value="P:tRNA threonylcarbamoyladenosine modification"/>
    <property type="evidence" value="ECO:0007669"/>
    <property type="project" value="InterPro"/>
</dbReference>
<comment type="caution">
    <text evidence="2">The sequence shown here is derived from an EMBL/GenBank/DDBJ whole genome shotgun (WGS) entry which is preliminary data.</text>
</comment>
<reference evidence="2" key="1">
    <citation type="submission" date="2020-10" db="EMBL/GenBank/DDBJ databases">
        <authorList>
            <person name="Gilroy R."/>
        </authorList>
    </citation>
    <scope>NUCLEOTIDE SEQUENCE</scope>
    <source>
        <strain evidence="2">1748</strain>
    </source>
</reference>
<evidence type="ECO:0000313" key="3">
    <source>
        <dbReference type="Proteomes" id="UP000823629"/>
    </source>
</evidence>
<organism evidence="2 3">
    <name type="scientific">Candidatus Scatoplasma merdavium</name>
    <dbReference type="NCBI Taxonomy" id="2840932"/>
    <lineage>
        <taxon>Bacteria</taxon>
        <taxon>Bacillati</taxon>
        <taxon>Bacillota</taxon>
        <taxon>Bacilli</taxon>
        <taxon>Bacillales</taxon>
        <taxon>Candidatus Scatoplasma</taxon>
    </lineage>
</organism>
<accession>A0A9D9GSI6</accession>
<evidence type="ECO:0000259" key="1">
    <source>
        <dbReference type="Pfam" id="PF00814"/>
    </source>
</evidence>